<organism evidence="1 2">
    <name type="scientific">Marasmius crinis-equi</name>
    <dbReference type="NCBI Taxonomy" id="585013"/>
    <lineage>
        <taxon>Eukaryota</taxon>
        <taxon>Fungi</taxon>
        <taxon>Dikarya</taxon>
        <taxon>Basidiomycota</taxon>
        <taxon>Agaricomycotina</taxon>
        <taxon>Agaricomycetes</taxon>
        <taxon>Agaricomycetidae</taxon>
        <taxon>Agaricales</taxon>
        <taxon>Marasmiineae</taxon>
        <taxon>Marasmiaceae</taxon>
        <taxon>Marasmius</taxon>
    </lineage>
</organism>
<protein>
    <submittedName>
        <fullName evidence="1">Uncharacterized protein</fullName>
    </submittedName>
</protein>
<evidence type="ECO:0000313" key="2">
    <source>
        <dbReference type="Proteomes" id="UP001465976"/>
    </source>
</evidence>
<keyword evidence="2" id="KW-1185">Reference proteome</keyword>
<gene>
    <name evidence="1" type="ORF">V5O48_014851</name>
</gene>
<sequence>MELPLAPDPPEPDFQPYLTKCPELRFLYLGFDSWHVASYLPSGDEPQALNLSAARNLEELAITLVNINDDEPDLVLLKLIRAMLSTLSSPRFRKIIFNVDGCGFRVLEAQWDGLDALLSSKKFAPVAMEITIPFSNQILNDATEEEDLARVQKAFSRCDSQEQLSVIRAPFAMGNKGWPGRAEWDIANEGSFRGNDIMEWVCDRFGT</sequence>
<proteinExistence type="predicted"/>
<reference evidence="1 2" key="1">
    <citation type="submission" date="2024-02" db="EMBL/GenBank/DDBJ databases">
        <title>A draft genome for the cacao thread blight pathogen Marasmius crinis-equi.</title>
        <authorList>
            <person name="Cohen S.P."/>
            <person name="Baruah I.K."/>
            <person name="Amoako-Attah I."/>
            <person name="Bukari Y."/>
            <person name="Meinhardt L.W."/>
            <person name="Bailey B.A."/>
        </authorList>
    </citation>
    <scope>NUCLEOTIDE SEQUENCE [LARGE SCALE GENOMIC DNA]</scope>
    <source>
        <strain evidence="1 2">GH-76</strain>
    </source>
</reference>
<dbReference type="EMBL" id="JBAHYK010001663">
    <property type="protein sequence ID" value="KAL0567139.1"/>
    <property type="molecule type" value="Genomic_DNA"/>
</dbReference>
<accession>A0ABR3EWH2</accession>
<comment type="caution">
    <text evidence="1">The sequence shown here is derived from an EMBL/GenBank/DDBJ whole genome shotgun (WGS) entry which is preliminary data.</text>
</comment>
<dbReference type="Proteomes" id="UP001465976">
    <property type="component" value="Unassembled WGS sequence"/>
</dbReference>
<name>A0ABR3EWH2_9AGAR</name>
<evidence type="ECO:0000313" key="1">
    <source>
        <dbReference type="EMBL" id="KAL0567139.1"/>
    </source>
</evidence>